<dbReference type="RefSeq" id="WP_193799742.1">
    <property type="nucleotide sequence ID" value="NZ_JADEWC010000003.1"/>
</dbReference>
<gene>
    <name evidence="2" type="primary">ggpS</name>
    <name evidence="2" type="ORF">IQ215_02470</name>
</gene>
<comment type="caution">
    <text evidence="2">The sequence shown here is derived from an EMBL/GenBank/DDBJ whole genome shotgun (WGS) entry which is preliminary data.</text>
</comment>
<organism evidence="2 3">
    <name type="scientific">Cyanobacterium stanieri LEGE 03274</name>
    <dbReference type="NCBI Taxonomy" id="1828756"/>
    <lineage>
        <taxon>Bacteria</taxon>
        <taxon>Bacillati</taxon>
        <taxon>Cyanobacteriota</taxon>
        <taxon>Cyanophyceae</taxon>
        <taxon>Oscillatoriophycideae</taxon>
        <taxon>Chroococcales</taxon>
        <taxon>Geminocystaceae</taxon>
        <taxon>Cyanobacterium</taxon>
    </lineage>
</organism>
<proteinExistence type="inferred from homology"/>
<dbReference type="GO" id="GO:0033828">
    <property type="term" value="F:glucosylglycerol-phosphate synthase activity"/>
    <property type="evidence" value="ECO:0007669"/>
    <property type="project" value="UniProtKB-EC"/>
</dbReference>
<dbReference type="Proteomes" id="UP000654604">
    <property type="component" value="Unassembled WGS sequence"/>
</dbReference>
<evidence type="ECO:0000256" key="1">
    <source>
        <dbReference type="ARBA" id="ARBA00008799"/>
    </source>
</evidence>
<dbReference type="InterPro" id="IPR012764">
    <property type="entry name" value="Gluc_glyc_Psyn"/>
</dbReference>
<reference evidence="2 3" key="1">
    <citation type="submission" date="2020-10" db="EMBL/GenBank/DDBJ databases">
        <authorList>
            <person name="Castelo-Branco R."/>
            <person name="Eusebio N."/>
            <person name="Adriana R."/>
            <person name="Vieira A."/>
            <person name="Brugerolle De Fraissinette N."/>
            <person name="Rezende De Castro R."/>
            <person name="Schneider M.P."/>
            <person name="Vasconcelos V."/>
            <person name="Leao P.N."/>
        </authorList>
    </citation>
    <scope>NUCLEOTIDE SEQUENCE [LARGE SCALE GENOMIC DNA]</scope>
    <source>
        <strain evidence="2 3">LEGE 03274</strain>
    </source>
</reference>
<dbReference type="InterPro" id="IPR001830">
    <property type="entry name" value="Glyco_trans_20"/>
</dbReference>
<sequence length="493" mass="56491">MKSSLVILYHRQPYDEVIENGKTFYRDKKSPNGIVPTLRSFFNSVDKGTWIAWRQVSKKEQSSFQERVQVEQEGSNYSVLRIPLSPNQVKEFYHITSKEAFWPILHSFPYHFTSESSEWENFKEINRLFAEAACKEAADDALIWVHDYNLWLAPKYIREMKPNARIAFFHHTPFPSVDVFNILPWREEIVSSLLCCDVVGFHIPRYAENFVNVTRSLLPVEVLERQPVQGHFTTSGTALAEPEMVTKLGYNGQEVTIDAFPVGTNPDYIASVLATPEAQKKYEEIKEELHGRKLIIAAGRIDYVKGNQEMLEAFGRLLERRPELHGKVNFLVSCVSAAAGMRVYKTTQNKIEQLVGQINGKFARLDWTPIILFTQPIPFTDLLAYYKAADICWTTPLRDGLNLVAKEYISAHKDESGVLILSEFVGAAVELPQALLTNPYSVTRMDTAIDRALEMPEDEQKERIEAMYKTVSTYDVKYWGDRLLKVFGNIPTK</sequence>
<accession>A0ABR9V102</accession>
<evidence type="ECO:0000313" key="2">
    <source>
        <dbReference type="EMBL" id="MBE9221552.1"/>
    </source>
</evidence>
<dbReference type="CDD" id="cd03788">
    <property type="entry name" value="GT20_TPS"/>
    <property type="match status" value="1"/>
</dbReference>
<dbReference type="Gene3D" id="3.40.50.2000">
    <property type="entry name" value="Glycogen Phosphorylase B"/>
    <property type="match status" value="2"/>
</dbReference>
<comment type="similarity">
    <text evidence="1">Belongs to the glycosyltransferase 20 family.</text>
</comment>
<keyword evidence="2" id="KW-0808">Transferase</keyword>
<dbReference type="PANTHER" id="PTHR10788:SF106">
    <property type="entry name" value="BCDNA.GH08860"/>
    <property type="match status" value="1"/>
</dbReference>
<dbReference type="Pfam" id="PF00982">
    <property type="entry name" value="Glyco_transf_20"/>
    <property type="match status" value="1"/>
</dbReference>
<name>A0ABR9V102_9CHRO</name>
<dbReference type="PANTHER" id="PTHR10788">
    <property type="entry name" value="TREHALOSE-6-PHOSPHATE SYNTHASE"/>
    <property type="match status" value="1"/>
</dbReference>
<dbReference type="EMBL" id="JADEWC010000003">
    <property type="protein sequence ID" value="MBE9221552.1"/>
    <property type="molecule type" value="Genomic_DNA"/>
</dbReference>
<keyword evidence="2" id="KW-0328">Glycosyltransferase</keyword>
<evidence type="ECO:0000313" key="3">
    <source>
        <dbReference type="Proteomes" id="UP000654604"/>
    </source>
</evidence>
<dbReference type="NCBIfam" id="TIGR02398">
    <property type="entry name" value="gluc_glyc_Psyn"/>
    <property type="match status" value="1"/>
</dbReference>
<protein>
    <submittedName>
        <fullName evidence="2">Glucosylglycerol-phosphate synthase</fullName>
        <ecNumber evidence="2">2.4.1.213</ecNumber>
    </submittedName>
</protein>
<keyword evidence="3" id="KW-1185">Reference proteome</keyword>
<dbReference type="EC" id="2.4.1.213" evidence="2"/>
<dbReference type="SUPFAM" id="SSF53756">
    <property type="entry name" value="UDP-Glycosyltransferase/glycogen phosphorylase"/>
    <property type="match status" value="1"/>
</dbReference>